<reference evidence="1 2" key="1">
    <citation type="journal article" date="2013" name="Genome Announc.">
        <title>Draft Genome Sequence of an Alphaproteobacterium, Caenispirillum salinarum AK4(T), Isolated from a Solar Saltern.</title>
        <authorList>
            <person name="Khatri I."/>
            <person name="Singh A."/>
            <person name="Korpole S."/>
            <person name="Pinnaka A.K."/>
            <person name="Subramanian S."/>
        </authorList>
    </citation>
    <scope>NUCLEOTIDE SEQUENCE [LARGE SCALE GENOMIC DNA]</scope>
    <source>
        <strain evidence="1 2">AK4</strain>
    </source>
</reference>
<gene>
    <name evidence="1" type="ORF">C882_1242</name>
</gene>
<keyword evidence="2" id="KW-1185">Reference proteome</keyword>
<evidence type="ECO:0000313" key="2">
    <source>
        <dbReference type="Proteomes" id="UP000009881"/>
    </source>
</evidence>
<dbReference type="EMBL" id="ANHY01000017">
    <property type="protein sequence ID" value="EKV28241.1"/>
    <property type="molecule type" value="Genomic_DNA"/>
</dbReference>
<dbReference type="STRING" id="1238182.C882_1242"/>
<name>K9HI00_9PROT</name>
<proteinExistence type="predicted"/>
<dbReference type="OrthoDB" id="9873806at2"/>
<dbReference type="RefSeq" id="WP_009541898.1">
    <property type="nucleotide sequence ID" value="NZ_ANHY01000017.1"/>
</dbReference>
<comment type="caution">
    <text evidence="1">The sequence shown here is derived from an EMBL/GenBank/DDBJ whole genome shotgun (WGS) entry which is preliminary data.</text>
</comment>
<dbReference type="AlphaFoldDB" id="K9HI00"/>
<accession>K9HI00</accession>
<evidence type="ECO:0000313" key="1">
    <source>
        <dbReference type="EMBL" id="EKV28241.1"/>
    </source>
</evidence>
<protein>
    <submittedName>
        <fullName evidence="1">Uncharacterized protein</fullName>
    </submittedName>
</protein>
<organism evidence="1 2">
    <name type="scientific">Caenispirillum salinarum AK4</name>
    <dbReference type="NCBI Taxonomy" id="1238182"/>
    <lineage>
        <taxon>Bacteria</taxon>
        <taxon>Pseudomonadati</taxon>
        <taxon>Pseudomonadota</taxon>
        <taxon>Alphaproteobacteria</taxon>
        <taxon>Rhodospirillales</taxon>
        <taxon>Novispirillaceae</taxon>
        <taxon>Caenispirillum</taxon>
    </lineage>
</organism>
<sequence length="187" mass="19156">MTGAATALPIAAEDARRLSLRCGLRGTLREFWADAAAVGWLRHMAGLPDPADDPGGAAFAWHAEAGGGRLALDAPMLGVQVRGVDPVALAEGLEALGHLASAVTPEAMAEAEATGGAFEALLPAHLRRAVMTGVGHWPPGVSFAPAGAAAEARPLPLDADAHRQAQATLEVQDHRPVIPVRSRGPDA</sequence>
<dbReference type="Proteomes" id="UP000009881">
    <property type="component" value="Unassembled WGS sequence"/>
</dbReference>